<dbReference type="Proteomes" id="UP000059680">
    <property type="component" value="Chromosome 4"/>
</dbReference>
<dbReference type="InParanoid" id="A0A0P0W6D7"/>
<feature type="compositionally biased region" description="Basic and acidic residues" evidence="1">
    <location>
        <begin position="144"/>
        <end position="160"/>
    </location>
</feature>
<reference evidence="2 3" key="2">
    <citation type="journal article" date="2013" name="Plant Cell Physiol.">
        <title>Rice Annotation Project Database (RAP-DB): an integrative and interactive database for rice genomics.</title>
        <authorList>
            <person name="Sakai H."/>
            <person name="Lee S.S."/>
            <person name="Tanaka T."/>
            <person name="Numa H."/>
            <person name="Kim J."/>
            <person name="Kawahara Y."/>
            <person name="Wakimoto H."/>
            <person name="Yang C.C."/>
            <person name="Iwamoto M."/>
            <person name="Abe T."/>
            <person name="Yamada Y."/>
            <person name="Muto A."/>
            <person name="Inokuchi H."/>
            <person name="Ikemura T."/>
            <person name="Matsumoto T."/>
            <person name="Sasaki T."/>
            <person name="Itoh T."/>
        </authorList>
    </citation>
    <scope>NUCLEOTIDE SEQUENCE [LARGE SCALE GENOMIC DNA]</scope>
    <source>
        <strain evidence="3">cv. Nipponbare</strain>
    </source>
</reference>
<feature type="region of interest" description="Disordered" evidence="1">
    <location>
        <begin position="141"/>
        <end position="163"/>
    </location>
</feature>
<accession>A0A0P0W6D7</accession>
<keyword evidence="3" id="KW-1185">Reference proteome</keyword>
<evidence type="ECO:0000313" key="2">
    <source>
        <dbReference type="EMBL" id="BAS87510.1"/>
    </source>
</evidence>
<evidence type="ECO:0000313" key="3">
    <source>
        <dbReference type="Proteomes" id="UP000059680"/>
    </source>
</evidence>
<organism evidence="2 3">
    <name type="scientific">Oryza sativa subsp. japonica</name>
    <name type="common">Rice</name>
    <dbReference type="NCBI Taxonomy" id="39947"/>
    <lineage>
        <taxon>Eukaryota</taxon>
        <taxon>Viridiplantae</taxon>
        <taxon>Streptophyta</taxon>
        <taxon>Embryophyta</taxon>
        <taxon>Tracheophyta</taxon>
        <taxon>Spermatophyta</taxon>
        <taxon>Magnoliopsida</taxon>
        <taxon>Liliopsida</taxon>
        <taxon>Poales</taxon>
        <taxon>Poaceae</taxon>
        <taxon>BOP clade</taxon>
        <taxon>Oryzoideae</taxon>
        <taxon>Oryzeae</taxon>
        <taxon>Oryzinae</taxon>
        <taxon>Oryza</taxon>
        <taxon>Oryza sativa</taxon>
    </lineage>
</organism>
<name>A0A0P0W6D7_ORYSJ</name>
<protein>
    <submittedName>
        <fullName evidence="2">Os04g0102150 protein</fullName>
    </submittedName>
</protein>
<reference evidence="3" key="1">
    <citation type="journal article" date="2005" name="Nature">
        <title>The map-based sequence of the rice genome.</title>
        <authorList>
            <consortium name="International rice genome sequencing project (IRGSP)"/>
            <person name="Matsumoto T."/>
            <person name="Wu J."/>
            <person name="Kanamori H."/>
            <person name="Katayose Y."/>
            <person name="Fujisawa M."/>
            <person name="Namiki N."/>
            <person name="Mizuno H."/>
            <person name="Yamamoto K."/>
            <person name="Antonio B.A."/>
            <person name="Baba T."/>
            <person name="Sakata K."/>
            <person name="Nagamura Y."/>
            <person name="Aoki H."/>
            <person name="Arikawa K."/>
            <person name="Arita K."/>
            <person name="Bito T."/>
            <person name="Chiden Y."/>
            <person name="Fujitsuka N."/>
            <person name="Fukunaka R."/>
            <person name="Hamada M."/>
            <person name="Harada C."/>
            <person name="Hayashi A."/>
            <person name="Hijishita S."/>
            <person name="Honda M."/>
            <person name="Hosokawa S."/>
            <person name="Ichikawa Y."/>
            <person name="Idonuma A."/>
            <person name="Iijima M."/>
            <person name="Ikeda M."/>
            <person name="Ikeno M."/>
            <person name="Ito K."/>
            <person name="Ito S."/>
            <person name="Ito T."/>
            <person name="Ito Y."/>
            <person name="Ito Y."/>
            <person name="Iwabuchi A."/>
            <person name="Kamiya K."/>
            <person name="Karasawa W."/>
            <person name="Kurita K."/>
            <person name="Katagiri S."/>
            <person name="Kikuta A."/>
            <person name="Kobayashi H."/>
            <person name="Kobayashi N."/>
            <person name="Machita K."/>
            <person name="Maehara T."/>
            <person name="Masukawa M."/>
            <person name="Mizubayashi T."/>
            <person name="Mukai Y."/>
            <person name="Nagasaki H."/>
            <person name="Nagata Y."/>
            <person name="Naito S."/>
            <person name="Nakashima M."/>
            <person name="Nakama Y."/>
            <person name="Nakamichi Y."/>
            <person name="Nakamura M."/>
            <person name="Meguro A."/>
            <person name="Negishi M."/>
            <person name="Ohta I."/>
            <person name="Ohta T."/>
            <person name="Okamoto M."/>
            <person name="Ono N."/>
            <person name="Saji S."/>
            <person name="Sakaguchi M."/>
            <person name="Sakai K."/>
            <person name="Shibata M."/>
            <person name="Shimokawa T."/>
            <person name="Song J."/>
            <person name="Takazaki Y."/>
            <person name="Terasawa K."/>
            <person name="Tsugane M."/>
            <person name="Tsuji K."/>
            <person name="Ueda S."/>
            <person name="Waki K."/>
            <person name="Yamagata H."/>
            <person name="Yamamoto M."/>
            <person name="Yamamoto S."/>
            <person name="Yamane H."/>
            <person name="Yoshiki S."/>
            <person name="Yoshihara R."/>
            <person name="Yukawa K."/>
            <person name="Zhong H."/>
            <person name="Yano M."/>
            <person name="Yuan Q."/>
            <person name="Ouyang S."/>
            <person name="Liu J."/>
            <person name="Jones K.M."/>
            <person name="Gansberger K."/>
            <person name="Moffat K."/>
            <person name="Hill J."/>
            <person name="Bera J."/>
            <person name="Fadrosh D."/>
            <person name="Jin S."/>
            <person name="Johri S."/>
            <person name="Kim M."/>
            <person name="Overton L."/>
            <person name="Reardon M."/>
            <person name="Tsitrin T."/>
            <person name="Vuong H."/>
            <person name="Weaver B."/>
            <person name="Ciecko A."/>
            <person name="Tallon L."/>
            <person name="Jackson J."/>
            <person name="Pai G."/>
            <person name="Aken S.V."/>
            <person name="Utterback T."/>
            <person name="Reidmuller S."/>
            <person name="Feldblyum T."/>
            <person name="Hsiao J."/>
            <person name="Zismann V."/>
            <person name="Iobst S."/>
            <person name="de Vazeille A.R."/>
            <person name="Buell C.R."/>
            <person name="Ying K."/>
            <person name="Li Y."/>
            <person name="Lu T."/>
            <person name="Huang Y."/>
            <person name="Zhao Q."/>
            <person name="Feng Q."/>
            <person name="Zhang L."/>
            <person name="Zhu J."/>
            <person name="Weng Q."/>
            <person name="Mu J."/>
            <person name="Lu Y."/>
            <person name="Fan D."/>
            <person name="Liu Y."/>
            <person name="Guan J."/>
            <person name="Zhang Y."/>
            <person name="Yu S."/>
            <person name="Liu X."/>
            <person name="Zhang Y."/>
            <person name="Hong G."/>
            <person name="Han B."/>
            <person name="Choisne N."/>
            <person name="Demange N."/>
            <person name="Orjeda G."/>
            <person name="Samain S."/>
            <person name="Cattolico L."/>
            <person name="Pelletier E."/>
            <person name="Couloux A."/>
            <person name="Segurens B."/>
            <person name="Wincker P."/>
            <person name="D'Hont A."/>
            <person name="Scarpelli C."/>
            <person name="Weissenbach J."/>
            <person name="Salanoubat M."/>
            <person name="Quetier F."/>
            <person name="Yu Y."/>
            <person name="Kim H.R."/>
            <person name="Rambo T."/>
            <person name="Currie J."/>
            <person name="Collura K."/>
            <person name="Luo M."/>
            <person name="Yang T."/>
            <person name="Ammiraju J.S.S."/>
            <person name="Engler F."/>
            <person name="Soderlund C."/>
            <person name="Wing R.A."/>
            <person name="Palmer L.E."/>
            <person name="de la Bastide M."/>
            <person name="Spiegel L."/>
            <person name="Nascimento L."/>
            <person name="Zutavern T."/>
            <person name="O'Shaughnessy A."/>
            <person name="Dike S."/>
            <person name="Dedhia N."/>
            <person name="Preston R."/>
            <person name="Balija V."/>
            <person name="McCombie W.R."/>
            <person name="Chow T."/>
            <person name="Chen H."/>
            <person name="Chung M."/>
            <person name="Chen C."/>
            <person name="Shaw J."/>
            <person name="Wu H."/>
            <person name="Hsiao K."/>
            <person name="Chao Y."/>
            <person name="Chu M."/>
            <person name="Cheng C."/>
            <person name="Hour A."/>
            <person name="Lee P."/>
            <person name="Lin S."/>
            <person name="Lin Y."/>
            <person name="Liou J."/>
            <person name="Liu S."/>
            <person name="Hsing Y."/>
            <person name="Raghuvanshi S."/>
            <person name="Mohanty A."/>
            <person name="Bharti A.K."/>
            <person name="Gaur A."/>
            <person name="Gupta V."/>
            <person name="Kumar D."/>
            <person name="Ravi V."/>
            <person name="Vij S."/>
            <person name="Kapur A."/>
            <person name="Khurana P."/>
            <person name="Khurana P."/>
            <person name="Khurana J.P."/>
            <person name="Tyagi A.K."/>
            <person name="Gaikwad K."/>
            <person name="Singh A."/>
            <person name="Dalal V."/>
            <person name="Srivastava S."/>
            <person name="Dixit A."/>
            <person name="Pal A.K."/>
            <person name="Ghazi I.A."/>
            <person name="Yadav M."/>
            <person name="Pandit A."/>
            <person name="Bhargava A."/>
            <person name="Sureshbabu K."/>
            <person name="Batra K."/>
            <person name="Sharma T.R."/>
            <person name="Mohapatra T."/>
            <person name="Singh N.K."/>
            <person name="Messing J."/>
            <person name="Nelson A.B."/>
            <person name="Fuks G."/>
            <person name="Kavchok S."/>
            <person name="Keizer G."/>
            <person name="Linton E."/>
            <person name="Llaca V."/>
            <person name="Song R."/>
            <person name="Tanyolac B."/>
            <person name="Young S."/>
            <person name="Ho-Il K."/>
            <person name="Hahn J.H."/>
            <person name="Sangsakoo G."/>
            <person name="Vanavichit A."/>
            <person name="de Mattos Luiz.A.T."/>
            <person name="Zimmer P.D."/>
            <person name="Malone G."/>
            <person name="Dellagostin O."/>
            <person name="de Oliveira A.C."/>
            <person name="Bevan M."/>
            <person name="Bancroft I."/>
            <person name="Minx P."/>
            <person name="Cordum H."/>
            <person name="Wilson R."/>
            <person name="Cheng Z."/>
            <person name="Jin W."/>
            <person name="Jiang J."/>
            <person name="Leong S.A."/>
            <person name="Iwama H."/>
            <person name="Gojobori T."/>
            <person name="Itoh T."/>
            <person name="Niimura Y."/>
            <person name="Fujii Y."/>
            <person name="Habara T."/>
            <person name="Sakai H."/>
            <person name="Sato Y."/>
            <person name="Wilson G."/>
            <person name="Kumar K."/>
            <person name="McCouch S."/>
            <person name="Juretic N."/>
            <person name="Hoen D."/>
            <person name="Wright S."/>
            <person name="Bruskiewich R."/>
            <person name="Bureau T."/>
            <person name="Miyao A."/>
            <person name="Hirochika H."/>
            <person name="Nishikawa T."/>
            <person name="Kadowaki K."/>
            <person name="Sugiura M."/>
            <person name="Burr B."/>
            <person name="Sasaki T."/>
        </authorList>
    </citation>
    <scope>NUCLEOTIDE SEQUENCE [LARGE SCALE GENOMIC DNA]</scope>
    <source>
        <strain evidence="3">cv. Nipponbare</strain>
    </source>
</reference>
<dbReference type="EMBL" id="AP014960">
    <property type="protein sequence ID" value="BAS87510.1"/>
    <property type="molecule type" value="Genomic_DNA"/>
</dbReference>
<dbReference type="PaxDb" id="39947-A0A0P0W6D7"/>
<sequence length="175" mass="19190">MEALRRANLEGDLGEDGTERACSRGILFLGAGADDGSCCWWSLLLDCGFGLVRHRRVGVVVAGLLLLWLLEMAEKKPPSLLPPPHRGLGASPRLFTSCCSGSRRTDVHSALRHPVPITHTLSLSPKEGRKEASKPAMVWYAGGRRREEKREKQRGTKPSKELSPVALATYTTLIH</sequence>
<proteinExistence type="predicted"/>
<reference evidence="2 3" key="3">
    <citation type="journal article" date="2013" name="Rice">
        <title>Improvement of the Oryza sativa Nipponbare reference genome using next generation sequence and optical map data.</title>
        <authorList>
            <person name="Kawahara Y."/>
            <person name="de la Bastide M."/>
            <person name="Hamilton J.P."/>
            <person name="Kanamori H."/>
            <person name="McCombie W.R."/>
            <person name="Ouyang S."/>
            <person name="Schwartz D.C."/>
            <person name="Tanaka T."/>
            <person name="Wu J."/>
            <person name="Zhou S."/>
            <person name="Childs K.L."/>
            <person name="Davidson R.M."/>
            <person name="Lin H."/>
            <person name="Quesada-Ocampo L."/>
            <person name="Vaillancourt B."/>
            <person name="Sakai H."/>
            <person name="Lee S.S."/>
            <person name="Kim J."/>
            <person name="Numa H."/>
            <person name="Itoh T."/>
            <person name="Buell C.R."/>
            <person name="Matsumoto T."/>
        </authorList>
    </citation>
    <scope>NUCLEOTIDE SEQUENCE [LARGE SCALE GENOMIC DNA]</scope>
    <source>
        <strain evidence="3">cv. Nipponbare</strain>
    </source>
</reference>
<evidence type="ECO:0000256" key="1">
    <source>
        <dbReference type="SAM" id="MobiDB-lite"/>
    </source>
</evidence>
<gene>
    <name evidence="2" type="ordered locus">Os04g0102150</name>
    <name evidence="2" type="ORF">OSNPB_040102150</name>
</gene>
<dbReference type="AlphaFoldDB" id="A0A0P0W6D7"/>